<dbReference type="FunFam" id="3.30.40.10:FF:000173">
    <property type="entry name" value="E3 ubiquitin-protein ligase RNF4"/>
    <property type="match status" value="1"/>
</dbReference>
<evidence type="ECO:0000256" key="18">
    <source>
        <dbReference type="ARBA" id="ARBA00023242"/>
    </source>
</evidence>
<dbReference type="CDD" id="cd16533">
    <property type="entry name" value="RING-HC_RNF4"/>
    <property type="match status" value="1"/>
</dbReference>
<keyword evidence="12" id="KW-0862">Zinc</keyword>
<keyword evidence="18" id="KW-0539">Nucleus</keyword>
<comment type="pathway">
    <text evidence="4">Protein modification; protein ubiquitination.</text>
</comment>
<keyword evidence="6" id="KW-0963">Cytoplasm</keyword>
<evidence type="ECO:0000256" key="13">
    <source>
        <dbReference type="ARBA" id="ARBA00022843"/>
    </source>
</evidence>
<comment type="subunit">
    <text evidence="20">Homodimer (via RING-type zinc finger domain). Interacts with GSC2. Interacts with AR/the androgen receptor and TBP. Interacts with TCF20. Interacts with PATZ1. Interacts with TRPS1; negatively regulates TRPS1 transcriptional repressor activity. Interacts with PML (isoform PML-1, isoform PML-2, isoform PML-3, isoform PML-4, isoform PML-5 and isoform PML-6). Interacts with PRDM1/Blimp-1.</text>
</comment>
<keyword evidence="8" id="KW-0808">Transferase</keyword>
<dbReference type="AlphaFoldDB" id="A0A6P3RF02"/>
<evidence type="ECO:0000256" key="24">
    <source>
        <dbReference type="SAM" id="MobiDB-lite"/>
    </source>
</evidence>
<dbReference type="GO" id="GO:0061630">
    <property type="term" value="F:ubiquitin protein ligase activity"/>
    <property type="evidence" value="ECO:0007669"/>
    <property type="project" value="UniProtKB-EC"/>
</dbReference>
<dbReference type="InterPro" id="IPR001841">
    <property type="entry name" value="Znf_RING"/>
</dbReference>
<dbReference type="KEGG" id="pvp:105301862"/>
<dbReference type="SUPFAM" id="SSF57850">
    <property type="entry name" value="RING/U-box"/>
    <property type="match status" value="1"/>
</dbReference>
<keyword evidence="11" id="KW-0833">Ubl conjugation pathway</keyword>
<evidence type="ECO:0000256" key="21">
    <source>
        <dbReference type="ARBA" id="ARBA00074501"/>
    </source>
</evidence>
<dbReference type="GO" id="GO:0016605">
    <property type="term" value="C:PML body"/>
    <property type="evidence" value="ECO:0007669"/>
    <property type="project" value="UniProtKB-SubCell"/>
</dbReference>
<evidence type="ECO:0000256" key="5">
    <source>
        <dbReference type="ARBA" id="ARBA00012483"/>
    </source>
</evidence>
<keyword evidence="13" id="KW-0832">Ubl conjugation</keyword>
<feature type="domain" description="RING-type" evidence="25">
    <location>
        <begin position="222"/>
        <end position="267"/>
    </location>
</feature>
<dbReference type="PROSITE" id="PS50089">
    <property type="entry name" value="ZF_RING_2"/>
    <property type="match status" value="1"/>
</dbReference>
<evidence type="ECO:0000256" key="1">
    <source>
        <dbReference type="ARBA" id="ARBA00000900"/>
    </source>
</evidence>
<dbReference type="PROSITE" id="PS00518">
    <property type="entry name" value="ZF_RING_1"/>
    <property type="match status" value="1"/>
</dbReference>
<dbReference type="PANTHER" id="PTHR23041:SF81">
    <property type="entry name" value="RING-TYPE E3 UBIQUITIN TRANSFERASE"/>
    <property type="match status" value="1"/>
</dbReference>
<dbReference type="InterPro" id="IPR017907">
    <property type="entry name" value="Znf_RING_CS"/>
</dbReference>
<evidence type="ECO:0000256" key="23">
    <source>
        <dbReference type="PROSITE-ProRule" id="PRU00175"/>
    </source>
</evidence>
<dbReference type="InterPro" id="IPR043295">
    <property type="entry name" value="RING-HC_RNF4"/>
</dbReference>
<evidence type="ECO:0000256" key="11">
    <source>
        <dbReference type="ARBA" id="ARBA00022786"/>
    </source>
</evidence>
<evidence type="ECO:0000256" key="14">
    <source>
        <dbReference type="ARBA" id="ARBA00023015"/>
    </source>
</evidence>
<evidence type="ECO:0000313" key="27">
    <source>
        <dbReference type="RefSeq" id="XP_011373001.2"/>
    </source>
</evidence>
<keyword evidence="17" id="KW-0804">Transcription</keyword>
<evidence type="ECO:0000256" key="6">
    <source>
        <dbReference type="ARBA" id="ARBA00022490"/>
    </source>
</evidence>
<dbReference type="GO" id="GO:0003677">
    <property type="term" value="F:DNA binding"/>
    <property type="evidence" value="ECO:0007669"/>
    <property type="project" value="UniProtKB-KW"/>
</dbReference>
<dbReference type="SMART" id="SM00184">
    <property type="entry name" value="RING"/>
    <property type="match status" value="1"/>
</dbReference>
<evidence type="ECO:0000256" key="10">
    <source>
        <dbReference type="ARBA" id="ARBA00022771"/>
    </source>
</evidence>
<keyword evidence="7" id="KW-0597">Phosphoprotein</keyword>
<proteinExistence type="predicted"/>
<dbReference type="EC" id="2.3.2.27" evidence="5"/>
<accession>A0A6P3RF02</accession>
<dbReference type="RefSeq" id="XP_011373001.2">
    <property type="nucleotide sequence ID" value="XM_011374699.2"/>
</dbReference>
<evidence type="ECO:0000256" key="15">
    <source>
        <dbReference type="ARBA" id="ARBA00023125"/>
    </source>
</evidence>
<keyword evidence="9" id="KW-0479">Metal-binding</keyword>
<evidence type="ECO:0000256" key="9">
    <source>
        <dbReference type="ARBA" id="ARBA00022723"/>
    </source>
</evidence>
<protein>
    <recommendedName>
        <fullName evidence="21">E3 ubiquitin-protein ligase RNF4</fullName>
        <ecNumber evidence="5">2.3.2.27</ecNumber>
    </recommendedName>
    <alternativeName>
        <fullName evidence="22">RING finger protein 4</fullName>
    </alternativeName>
</protein>
<feature type="compositionally biased region" description="Polar residues" evidence="24">
    <location>
        <begin position="75"/>
        <end position="92"/>
    </location>
</feature>
<evidence type="ECO:0000256" key="4">
    <source>
        <dbReference type="ARBA" id="ARBA00004906"/>
    </source>
</evidence>
<dbReference type="InterPro" id="IPR013083">
    <property type="entry name" value="Znf_RING/FYVE/PHD"/>
</dbReference>
<dbReference type="Proteomes" id="UP000515202">
    <property type="component" value="Unplaced"/>
</dbReference>
<evidence type="ECO:0000256" key="22">
    <source>
        <dbReference type="ARBA" id="ARBA00078875"/>
    </source>
</evidence>
<dbReference type="GO" id="GO:0008270">
    <property type="term" value="F:zinc ion binding"/>
    <property type="evidence" value="ECO:0007669"/>
    <property type="project" value="UniProtKB-KW"/>
</dbReference>
<evidence type="ECO:0000313" key="26">
    <source>
        <dbReference type="Proteomes" id="UP000515202"/>
    </source>
</evidence>
<keyword evidence="15" id="KW-0238">DNA-binding</keyword>
<gene>
    <name evidence="27" type="primary">RNF4</name>
</gene>
<evidence type="ECO:0000256" key="7">
    <source>
        <dbReference type="ARBA" id="ARBA00022553"/>
    </source>
</evidence>
<dbReference type="GO" id="GO:0005737">
    <property type="term" value="C:cytoplasm"/>
    <property type="evidence" value="ECO:0007669"/>
    <property type="project" value="UniProtKB-SubCell"/>
</dbReference>
<evidence type="ECO:0000256" key="8">
    <source>
        <dbReference type="ARBA" id="ARBA00022679"/>
    </source>
</evidence>
<evidence type="ECO:0000256" key="19">
    <source>
        <dbReference type="ARBA" id="ARBA00059625"/>
    </source>
</evidence>
<dbReference type="Gene3D" id="3.30.40.10">
    <property type="entry name" value="Zinc/RING finger domain, C3HC4 (zinc finger)"/>
    <property type="match status" value="1"/>
</dbReference>
<dbReference type="PANTHER" id="PTHR23041">
    <property type="entry name" value="RING FINGER DOMAIN-CONTAINING"/>
    <property type="match status" value="1"/>
</dbReference>
<comment type="catalytic activity">
    <reaction evidence="1">
        <text>S-ubiquitinyl-[E2 ubiquitin-conjugating enzyme]-L-cysteine + [acceptor protein]-L-lysine = [E2 ubiquitin-conjugating enzyme]-L-cysteine + N(6)-ubiquitinyl-[acceptor protein]-L-lysine.</text>
        <dbReference type="EC" id="2.3.2.27"/>
    </reaction>
</comment>
<evidence type="ECO:0000256" key="17">
    <source>
        <dbReference type="ARBA" id="ARBA00023163"/>
    </source>
</evidence>
<evidence type="ECO:0000256" key="12">
    <source>
        <dbReference type="ARBA" id="ARBA00022833"/>
    </source>
</evidence>
<evidence type="ECO:0000256" key="16">
    <source>
        <dbReference type="ARBA" id="ARBA00023159"/>
    </source>
</evidence>
<organism evidence="26 27">
    <name type="scientific">Pteropus vampyrus</name>
    <name type="common">Large flying fox</name>
    <dbReference type="NCBI Taxonomy" id="132908"/>
    <lineage>
        <taxon>Eukaryota</taxon>
        <taxon>Metazoa</taxon>
        <taxon>Chordata</taxon>
        <taxon>Craniata</taxon>
        <taxon>Vertebrata</taxon>
        <taxon>Euteleostomi</taxon>
        <taxon>Mammalia</taxon>
        <taxon>Eutheria</taxon>
        <taxon>Laurasiatheria</taxon>
        <taxon>Chiroptera</taxon>
        <taxon>Yinpterochiroptera</taxon>
        <taxon>Pteropodoidea</taxon>
        <taxon>Pteropodidae</taxon>
        <taxon>Pteropodinae</taxon>
        <taxon>Pteropus</taxon>
    </lineage>
</organism>
<dbReference type="Pfam" id="PF13639">
    <property type="entry name" value="zf-RING_2"/>
    <property type="match status" value="1"/>
</dbReference>
<comment type="subcellular location">
    <subcellularLocation>
        <location evidence="3">Cytoplasm</location>
    </subcellularLocation>
    <subcellularLocation>
        <location evidence="2">Nucleus</location>
        <location evidence="2">PML body</location>
    </subcellularLocation>
</comment>
<comment type="function">
    <text evidence="19">E3 ubiquitin-protein ligase which binds polysumoylated chains covalently attached to proteins and mediates 'Lys-6'-, 'Lys-11'-, 'Lys-48'- and 'Lys-63'-linked polyubiquitination of those substrates and their subsequent targeting to the proteasome for degradation. Regulates the degradation of several proteins including PML and the transcriptional activator PEA3. Involved in chromosome alignment and spindle assembly, it regulates the kinetochore CENPH-CENPI-CENPK complex by targeting polysumoylated CENPI to proteasomal degradation. Regulates the cellular responses to hypoxia and heat shock through degradation of respectively EPAS1 and PARP1. Alternatively, it may also bind DNA/nucleosomes and have a more direct role in the regulation of transcription for instance enhancing basal transcription and steroid receptor-mediated transcriptional activation. Catalyzes ubiquitination of sumoylated PARP1 in response to PARP1 trapping to chromatin, leading to PARP1 removal from chromatin by VCP/p97.</text>
</comment>
<keyword evidence="10 23" id="KW-0863">Zinc-finger</keyword>
<dbReference type="InterPro" id="IPR047134">
    <property type="entry name" value="RNF4"/>
</dbReference>
<feature type="region of interest" description="Disordered" evidence="24">
    <location>
        <begin position="71"/>
        <end position="118"/>
    </location>
</feature>
<evidence type="ECO:0000256" key="3">
    <source>
        <dbReference type="ARBA" id="ARBA00004496"/>
    </source>
</evidence>
<dbReference type="GeneID" id="105301862"/>
<dbReference type="OrthoDB" id="6105938at2759"/>
<dbReference type="GO" id="GO:0045944">
    <property type="term" value="P:positive regulation of transcription by RNA polymerase II"/>
    <property type="evidence" value="ECO:0007669"/>
    <property type="project" value="TreeGrafter"/>
</dbReference>
<evidence type="ECO:0000259" key="25">
    <source>
        <dbReference type="PROSITE" id="PS50089"/>
    </source>
</evidence>
<keyword evidence="26" id="KW-1185">Reference proteome</keyword>
<dbReference type="CTD" id="6047"/>
<keyword evidence="14" id="KW-0805">Transcription regulation</keyword>
<sequence length="280" mass="30778">MPQERKWLAIEAAASCWRASPQQLPKVHPSSSAAAAAPAGPAALQELTTLAVCLPPRGWVSSGRERLGTPGVLQTVAQVTSSSRLQPRSTMSTRKRRGGTLSSRQAQKRTREAASTPEMALEAEPIELVESAGDEIVDLTCESLEPVVVDLTHNDSVVIVDERRRPRRTARRLRQDHADSCVVSSDDEELARDRDVYVTTHTPRNTREEAATGLRPSGTVSCPICMDGYSEIVQNGRLIVSTECGHVFCSQCLRDSLKNANTCPTCRKKINHKRYHPIYI</sequence>
<name>A0A6P3RF02_PTEVA</name>
<reference evidence="27" key="1">
    <citation type="submission" date="2025-08" db="UniProtKB">
        <authorList>
            <consortium name="RefSeq"/>
        </authorList>
    </citation>
    <scope>IDENTIFICATION</scope>
    <source>
        <tissue evidence="27">Kidney</tissue>
    </source>
</reference>
<evidence type="ECO:0000256" key="2">
    <source>
        <dbReference type="ARBA" id="ARBA00004322"/>
    </source>
</evidence>
<keyword evidence="16" id="KW-0010">Activator</keyword>
<evidence type="ECO:0000256" key="20">
    <source>
        <dbReference type="ARBA" id="ARBA00065359"/>
    </source>
</evidence>